<dbReference type="FunFam" id="3.40.50.720:FF:000084">
    <property type="entry name" value="Short-chain dehydrogenase reductase"/>
    <property type="match status" value="1"/>
</dbReference>
<dbReference type="AlphaFoldDB" id="A0A151A2R7"/>
<evidence type="ECO:0000313" key="9">
    <source>
        <dbReference type="EMBL" id="KYH13636.1"/>
    </source>
</evidence>
<dbReference type="Proteomes" id="UP000075418">
    <property type="component" value="Unassembled WGS sequence"/>
</dbReference>
<evidence type="ECO:0000256" key="3">
    <source>
        <dbReference type="ARBA" id="ARBA00012848"/>
    </source>
</evidence>
<comment type="caution">
    <text evidence="9">The sequence shown here is derived from an EMBL/GenBank/DDBJ whole genome shotgun (WGS) entry which is preliminary data.</text>
</comment>
<dbReference type="PANTHER" id="PTHR42760">
    <property type="entry name" value="SHORT-CHAIN DEHYDROGENASES/REDUCTASES FAMILY MEMBER"/>
    <property type="match status" value="1"/>
</dbReference>
<dbReference type="PANTHER" id="PTHR42760:SF115">
    <property type="entry name" value="3-OXOACYL-[ACYL-CARRIER-PROTEIN] REDUCTASE FABG"/>
    <property type="match status" value="1"/>
</dbReference>
<sequence>MRLKDKVCIITGAGGGMGLVAAQKFAAEGAKVAVFERDESAGQTAANDIVHNGGEAKFFQVDISNEQQVKEAVEQTVETFGKIDVLYNNAGVMPSADNSVVNTSEEVWDLVMNINVKGIFFMTKYVIPEMEKNESGSIINIASFVAEMGCSVPQDAYTASKGAVVSLTKSLAIQFRPKGIRTNAISPGPIETPLLMEWLVSDEAAKKERLDRQPTGRFGKPEDIVNCALYLASDESDWTNGANINVDGGITANYF</sequence>
<dbReference type="PRINTS" id="PR00080">
    <property type="entry name" value="SDRFAMILY"/>
</dbReference>
<dbReference type="GO" id="GO:0052588">
    <property type="term" value="F:diacetyl reductase ((S)-acetoin forming) (NAD+) activity"/>
    <property type="evidence" value="ECO:0007669"/>
    <property type="project" value="UniProtKB-EC"/>
</dbReference>
<dbReference type="CDD" id="cd05233">
    <property type="entry name" value="SDR_c"/>
    <property type="match status" value="1"/>
</dbReference>
<evidence type="ECO:0000313" key="10">
    <source>
        <dbReference type="Proteomes" id="UP000075418"/>
    </source>
</evidence>
<evidence type="ECO:0000256" key="1">
    <source>
        <dbReference type="ARBA" id="ARBA00003200"/>
    </source>
</evidence>
<dbReference type="GO" id="GO:0008206">
    <property type="term" value="P:bile acid metabolic process"/>
    <property type="evidence" value="ECO:0007669"/>
    <property type="project" value="UniProtKB-ARBA"/>
</dbReference>
<evidence type="ECO:0000256" key="7">
    <source>
        <dbReference type="ARBA" id="ARBA00031758"/>
    </source>
</evidence>
<comment type="function">
    <text evidence="1">Catalyzes the irreversible reduction of 2,3-butanediol to (S)-acetoin in the presence of NADH.</text>
</comment>
<evidence type="ECO:0000256" key="4">
    <source>
        <dbReference type="ARBA" id="ARBA00016110"/>
    </source>
</evidence>
<dbReference type="EMBL" id="LUGM01000002">
    <property type="protein sequence ID" value="KYH13636.1"/>
    <property type="molecule type" value="Genomic_DNA"/>
</dbReference>
<evidence type="ECO:0000256" key="6">
    <source>
        <dbReference type="ARBA" id="ARBA00029989"/>
    </source>
</evidence>
<dbReference type="InterPro" id="IPR036291">
    <property type="entry name" value="NAD(P)-bd_dom_sf"/>
</dbReference>
<protein>
    <recommendedName>
        <fullName evidence="4">Diacetyl reductase [(S)-acetoin forming]</fullName>
        <ecNumber evidence="3">1.1.1.304</ecNumber>
    </recommendedName>
    <alternativeName>
        <fullName evidence="6">Acetoin(diacetyl) reductase</fullName>
    </alternativeName>
    <alternativeName>
        <fullName evidence="7">Meso-2,3-butanediol dehydrogenase</fullName>
    </alternativeName>
</protein>
<evidence type="ECO:0000256" key="2">
    <source>
        <dbReference type="ARBA" id="ARBA00006484"/>
    </source>
</evidence>
<proteinExistence type="inferred from homology"/>
<dbReference type="NCBIfam" id="NF005559">
    <property type="entry name" value="PRK07231.1"/>
    <property type="match status" value="1"/>
</dbReference>
<reference evidence="9 10" key="1">
    <citation type="submission" date="2016-02" db="EMBL/GenBank/DDBJ databases">
        <title>Draft genome sequence of hydrocarbon degrading Staphylococcus saprophyticus Strain CNV2, isolated from crude-oil contaminated soil from Noonmati Oil Refinery, Guwahati, Assam, India.</title>
        <authorList>
            <person name="Mukherjee A."/>
            <person name="Chettri B."/>
            <person name="Langpoklakpam J."/>
            <person name="Singh A.K."/>
            <person name="Chattopadhyay D.J."/>
        </authorList>
    </citation>
    <scope>NUCLEOTIDE SEQUENCE [LARGE SCALE GENOMIC DNA]</scope>
    <source>
        <strain evidence="9 10">CNV2</strain>
    </source>
</reference>
<keyword evidence="5" id="KW-0560">Oxidoreductase</keyword>
<evidence type="ECO:0000256" key="8">
    <source>
        <dbReference type="ARBA" id="ARBA00047315"/>
    </source>
</evidence>
<evidence type="ECO:0000256" key="5">
    <source>
        <dbReference type="ARBA" id="ARBA00023002"/>
    </source>
</evidence>
<dbReference type="SUPFAM" id="SSF51735">
    <property type="entry name" value="NAD(P)-binding Rossmann-fold domains"/>
    <property type="match status" value="1"/>
</dbReference>
<dbReference type="Gene3D" id="3.40.50.720">
    <property type="entry name" value="NAD(P)-binding Rossmann-like Domain"/>
    <property type="match status" value="1"/>
</dbReference>
<comment type="catalytic activity">
    <reaction evidence="8">
        <text>(S)-acetoin + NAD(+) = diacetyl + NADH + H(+)</text>
        <dbReference type="Rhea" id="RHEA:27286"/>
        <dbReference type="ChEBI" id="CHEBI:15378"/>
        <dbReference type="ChEBI" id="CHEBI:15687"/>
        <dbReference type="ChEBI" id="CHEBI:16583"/>
        <dbReference type="ChEBI" id="CHEBI:57540"/>
        <dbReference type="ChEBI" id="CHEBI:57945"/>
        <dbReference type="EC" id="1.1.1.304"/>
    </reaction>
</comment>
<organism evidence="9 10">
    <name type="scientific">Staphylococcus kloosii</name>
    <dbReference type="NCBI Taxonomy" id="29384"/>
    <lineage>
        <taxon>Bacteria</taxon>
        <taxon>Bacillati</taxon>
        <taxon>Bacillota</taxon>
        <taxon>Bacilli</taxon>
        <taxon>Bacillales</taxon>
        <taxon>Staphylococcaceae</taxon>
        <taxon>Staphylococcus</taxon>
    </lineage>
</organism>
<name>A0A151A2R7_9STAP</name>
<dbReference type="EC" id="1.1.1.304" evidence="3"/>
<dbReference type="PRINTS" id="PR00081">
    <property type="entry name" value="GDHRDH"/>
</dbReference>
<gene>
    <name evidence="9" type="ORF">A0131_02275</name>
</gene>
<accession>A0A151A2R7</accession>
<dbReference type="InterPro" id="IPR002347">
    <property type="entry name" value="SDR_fam"/>
</dbReference>
<dbReference type="RefSeq" id="WP_061853867.1">
    <property type="nucleotide sequence ID" value="NZ_JADIIP010000001.1"/>
</dbReference>
<dbReference type="Pfam" id="PF13561">
    <property type="entry name" value="adh_short_C2"/>
    <property type="match status" value="1"/>
</dbReference>
<comment type="similarity">
    <text evidence="2">Belongs to the short-chain dehydrogenases/reductases (SDR) family.</text>
</comment>